<dbReference type="EMBL" id="BGZK01001415">
    <property type="protein sequence ID" value="GBP79495.1"/>
    <property type="molecule type" value="Genomic_DNA"/>
</dbReference>
<proteinExistence type="predicted"/>
<dbReference type="AlphaFoldDB" id="A0A4C1YYS7"/>
<keyword evidence="3" id="KW-1185">Reference proteome</keyword>
<comment type="caution">
    <text evidence="2">The sequence shown here is derived from an EMBL/GenBank/DDBJ whole genome shotgun (WGS) entry which is preliminary data.</text>
</comment>
<evidence type="ECO:0000313" key="3">
    <source>
        <dbReference type="Proteomes" id="UP000299102"/>
    </source>
</evidence>
<evidence type="ECO:0000256" key="1">
    <source>
        <dbReference type="SAM" id="Phobius"/>
    </source>
</evidence>
<protein>
    <submittedName>
        <fullName evidence="2">Uncharacterized protein</fullName>
    </submittedName>
</protein>
<feature type="transmembrane region" description="Helical" evidence="1">
    <location>
        <begin position="48"/>
        <end position="67"/>
    </location>
</feature>
<name>A0A4C1YYS7_EUMVA</name>
<evidence type="ECO:0000313" key="2">
    <source>
        <dbReference type="EMBL" id="GBP79495.1"/>
    </source>
</evidence>
<sequence>MFSDQHSQWIPLNLTEASKHRHVNLIAGGDFNAGQHYSLQAKLQMKSCYVMIHSRFICLFLVSAVPITLPPSSAGAGGAGCSRGFLIVYYSLNNKWSIRRNKLASITEA</sequence>
<feature type="transmembrane region" description="Helical" evidence="1">
    <location>
        <begin position="73"/>
        <end position="92"/>
    </location>
</feature>
<organism evidence="2 3">
    <name type="scientific">Eumeta variegata</name>
    <name type="common">Bagworm moth</name>
    <name type="synonym">Eumeta japonica</name>
    <dbReference type="NCBI Taxonomy" id="151549"/>
    <lineage>
        <taxon>Eukaryota</taxon>
        <taxon>Metazoa</taxon>
        <taxon>Ecdysozoa</taxon>
        <taxon>Arthropoda</taxon>
        <taxon>Hexapoda</taxon>
        <taxon>Insecta</taxon>
        <taxon>Pterygota</taxon>
        <taxon>Neoptera</taxon>
        <taxon>Endopterygota</taxon>
        <taxon>Lepidoptera</taxon>
        <taxon>Glossata</taxon>
        <taxon>Ditrysia</taxon>
        <taxon>Tineoidea</taxon>
        <taxon>Psychidae</taxon>
        <taxon>Oiketicinae</taxon>
        <taxon>Eumeta</taxon>
    </lineage>
</organism>
<accession>A0A4C1YYS7</accession>
<dbReference type="Proteomes" id="UP000299102">
    <property type="component" value="Unassembled WGS sequence"/>
</dbReference>
<keyword evidence="1" id="KW-0472">Membrane</keyword>
<keyword evidence="1" id="KW-1133">Transmembrane helix</keyword>
<keyword evidence="1" id="KW-0812">Transmembrane</keyword>
<reference evidence="2 3" key="1">
    <citation type="journal article" date="2019" name="Commun. Biol.">
        <title>The bagworm genome reveals a unique fibroin gene that provides high tensile strength.</title>
        <authorList>
            <person name="Kono N."/>
            <person name="Nakamura H."/>
            <person name="Ohtoshi R."/>
            <person name="Tomita M."/>
            <person name="Numata K."/>
            <person name="Arakawa K."/>
        </authorList>
    </citation>
    <scope>NUCLEOTIDE SEQUENCE [LARGE SCALE GENOMIC DNA]</scope>
</reference>
<gene>
    <name evidence="2" type="ORF">EVAR_59169_1</name>
</gene>